<organism evidence="3 4">
    <name type="scientific">Cellulophaga geojensis KL-A</name>
    <dbReference type="NCBI Taxonomy" id="1328323"/>
    <lineage>
        <taxon>Bacteria</taxon>
        <taxon>Pseudomonadati</taxon>
        <taxon>Bacteroidota</taxon>
        <taxon>Flavobacteriia</taxon>
        <taxon>Flavobacteriales</taxon>
        <taxon>Flavobacteriaceae</taxon>
        <taxon>Cellulophaga</taxon>
    </lineage>
</organism>
<sequence length="359" mass="40694">MKKLSYIIVICILFISCKEKKSNTTNDSLLNTTNTTANTPIKVASFKGQQVTGVTVSNKGRIFVNFPRWRKGVTNSVVEISGNNHSPFPNKEWNSWKIGDPVSPNKFVGVQSVVASNDFLYVLDTRSPLFQEVLDAPRVFVFNIKTKNLEHAYILNNGTYHPNSYINDLRVDHKKNKIYFTDSGNSGLVILDLKTEKFTRVLDNHSSTKAEVDFLTFNSKKWTNTVHSDGIALDTKNDKLYYHALTGYSLYSIPTAALTLKDSIALEKEVTFEAKTSAPDGMIFDNKGYLYYADLENDKIMYRKPDGSTYILLEGDAVKWADTFSIYNNYLYYTNSRINEVSADISAMNFTVYKIKLPK</sequence>
<dbReference type="RefSeq" id="WP_034646299.1">
    <property type="nucleotide sequence ID" value="NZ_ARZX01000018.1"/>
</dbReference>
<evidence type="ECO:0000256" key="2">
    <source>
        <dbReference type="ARBA" id="ARBA00022525"/>
    </source>
</evidence>
<dbReference type="Gene3D" id="2.120.10.30">
    <property type="entry name" value="TolB, C-terminal domain"/>
    <property type="match status" value="1"/>
</dbReference>
<keyword evidence="2" id="KW-0964">Secreted</keyword>
<dbReference type="PANTHER" id="PTHR10009:SF18">
    <property type="entry name" value="PROTEIN YELLOW-LIKE PROTEIN"/>
    <property type="match status" value="1"/>
</dbReference>
<dbReference type="EMBL" id="ARZX01000018">
    <property type="protein sequence ID" value="EWH12709.1"/>
    <property type="molecule type" value="Genomic_DNA"/>
</dbReference>
<dbReference type="Pfam" id="PF03022">
    <property type="entry name" value="MRJP"/>
    <property type="match status" value="1"/>
</dbReference>
<reference evidence="3 4" key="1">
    <citation type="journal article" date="2014" name="Genome Announc.">
        <title>Draft Genome Sequence of the Carrageenan-Degrading Bacterium Cellulophaga sp. Strain KL-A, Isolated from Decaying Marine Algae.</title>
        <authorList>
            <person name="Shan D."/>
            <person name="Ying J."/>
            <person name="Li X."/>
            <person name="Gao Z."/>
            <person name="Wei G."/>
            <person name="Shao Z."/>
        </authorList>
    </citation>
    <scope>NUCLEOTIDE SEQUENCE [LARGE SCALE GENOMIC DNA]</scope>
    <source>
        <strain evidence="3 4">KL-A</strain>
    </source>
</reference>
<evidence type="ECO:0000313" key="4">
    <source>
        <dbReference type="Proteomes" id="UP000019275"/>
    </source>
</evidence>
<comment type="caution">
    <text evidence="3">The sequence shown here is derived from an EMBL/GenBank/DDBJ whole genome shotgun (WGS) entry which is preliminary data.</text>
</comment>
<evidence type="ECO:0000256" key="1">
    <source>
        <dbReference type="ARBA" id="ARBA00004613"/>
    </source>
</evidence>
<dbReference type="InterPro" id="IPR017996">
    <property type="entry name" value="MRJP/yellow-related"/>
</dbReference>
<name>A0ABP3B4H8_9FLAO</name>
<dbReference type="Proteomes" id="UP000019275">
    <property type="component" value="Unassembled WGS sequence"/>
</dbReference>
<comment type="subcellular location">
    <subcellularLocation>
        <location evidence="1">Secreted</location>
    </subcellularLocation>
</comment>
<dbReference type="InterPro" id="IPR011042">
    <property type="entry name" value="6-blade_b-propeller_TolB-like"/>
</dbReference>
<dbReference type="PANTHER" id="PTHR10009">
    <property type="entry name" value="PROTEIN YELLOW-RELATED"/>
    <property type="match status" value="1"/>
</dbReference>
<gene>
    <name evidence="3" type="ORF">KLA_13024</name>
</gene>
<keyword evidence="4" id="KW-1185">Reference proteome</keyword>
<evidence type="ECO:0000313" key="3">
    <source>
        <dbReference type="EMBL" id="EWH12709.1"/>
    </source>
</evidence>
<dbReference type="SUPFAM" id="SSF63829">
    <property type="entry name" value="Calcium-dependent phosphotriesterase"/>
    <property type="match status" value="1"/>
</dbReference>
<protein>
    <submittedName>
        <fullName evidence="3">Major royal jelly protein</fullName>
    </submittedName>
</protein>
<proteinExistence type="predicted"/>
<accession>A0ABP3B4H8</accession>
<dbReference type="PROSITE" id="PS51257">
    <property type="entry name" value="PROKAR_LIPOPROTEIN"/>
    <property type="match status" value="1"/>
</dbReference>